<reference evidence="2 3" key="2">
    <citation type="journal article" date="2014" name="BMC Genomics">
        <title>An improved genome of the model marine alga Ostreococcus tauri unfolds by assessing Illumina de novo assemblies.</title>
        <authorList>
            <person name="Blanc-Mathieu R."/>
            <person name="Verhelst B."/>
            <person name="Derelle E."/>
            <person name="Rombauts S."/>
            <person name="Bouget F.Y."/>
            <person name="Carre I."/>
            <person name="Chateau A."/>
            <person name="Eyre-Walker A."/>
            <person name="Grimsley N."/>
            <person name="Moreau H."/>
            <person name="Piegu B."/>
            <person name="Rivals E."/>
            <person name="Schackwitz W."/>
            <person name="Van de Peer Y."/>
            <person name="Piganeau G."/>
        </authorList>
    </citation>
    <scope>NUCLEOTIDE SEQUENCE [LARGE SCALE GENOMIC DNA]</scope>
    <source>
        <strain evidence="3">OTTH 0595 / CCAP 157/2 / RCC745</strain>
    </source>
</reference>
<dbReference type="STRING" id="70448.A0A090MB77"/>
<protein>
    <submittedName>
        <fullName evidence="2">DnaJ domain</fullName>
    </submittedName>
</protein>
<dbReference type="OrthoDB" id="10499561at2759"/>
<dbReference type="EMBL" id="CAID01000010">
    <property type="protein sequence ID" value="CEF99349.1"/>
    <property type="molecule type" value="Genomic_DNA"/>
</dbReference>
<comment type="caution">
    <text evidence="2">The sequence shown here is derived from an EMBL/GenBank/DDBJ whole genome shotgun (WGS) entry which is preliminary data.</text>
</comment>
<name>A0A090MB77_OSTTA</name>
<keyword evidence="3" id="KW-1185">Reference proteome</keyword>
<proteinExistence type="predicted"/>
<dbReference type="GeneID" id="34946185"/>
<keyword evidence="1" id="KW-0472">Membrane</keyword>
<evidence type="ECO:0000313" key="3">
    <source>
        <dbReference type="Proteomes" id="UP000009170"/>
    </source>
</evidence>
<feature type="transmembrane region" description="Helical" evidence="1">
    <location>
        <begin position="87"/>
        <end position="107"/>
    </location>
</feature>
<dbReference type="RefSeq" id="XP_022839782.1">
    <property type="nucleotide sequence ID" value="XM_022983146.1"/>
</dbReference>
<dbReference type="AlphaFoldDB" id="A0A090MB77"/>
<keyword evidence="1" id="KW-0812">Transmembrane</keyword>
<dbReference type="KEGG" id="ota:OT_ostta10g01480"/>
<dbReference type="Proteomes" id="UP000009170">
    <property type="component" value="Unassembled WGS sequence"/>
</dbReference>
<sequence length="168" mass="18463">MTRRADDLAAHRATLGIDHPERACSSEEVRRAFTRAARRFHPDVGRERCGGRFRDAVRARDALLARDGMGGGRTFVSAVSRRGGGNWAYAGVMATPFFIAALVSVALPKSTEGARAGMGRVHGALNPPVNEWLKDDLREYGDGNKERFWVSGRVNPKSGTERERARRG</sequence>
<gene>
    <name evidence="2" type="ORF">OT_ostta10g01480</name>
</gene>
<keyword evidence="1" id="KW-1133">Transmembrane helix</keyword>
<dbReference type="SUPFAM" id="SSF46565">
    <property type="entry name" value="Chaperone J-domain"/>
    <property type="match status" value="1"/>
</dbReference>
<dbReference type="InterPro" id="IPR036869">
    <property type="entry name" value="J_dom_sf"/>
</dbReference>
<organism evidence="2 3">
    <name type="scientific">Ostreococcus tauri</name>
    <name type="common">Marine green alga</name>
    <dbReference type="NCBI Taxonomy" id="70448"/>
    <lineage>
        <taxon>Eukaryota</taxon>
        <taxon>Viridiplantae</taxon>
        <taxon>Chlorophyta</taxon>
        <taxon>Mamiellophyceae</taxon>
        <taxon>Mamiellales</taxon>
        <taxon>Bathycoccaceae</taxon>
        <taxon>Ostreococcus</taxon>
    </lineage>
</organism>
<evidence type="ECO:0000256" key="1">
    <source>
        <dbReference type="SAM" id="Phobius"/>
    </source>
</evidence>
<accession>A0A090MB77</accession>
<reference evidence="3" key="1">
    <citation type="journal article" date="2006" name="Proc. Natl. Acad. Sci. U.S.A.">
        <title>Genome analysis of the smallest free-living eukaryote Ostreococcus tauri unveils many unique features.</title>
        <authorList>
            <person name="Derelle E."/>
            <person name="Ferraz C."/>
            <person name="Rombauts S."/>
            <person name="Rouze P."/>
            <person name="Worden A.Z."/>
            <person name="Robbens S."/>
            <person name="Partensky F."/>
            <person name="Degroeve S."/>
            <person name="Echeynie S."/>
            <person name="Cooke R."/>
            <person name="Saeys Y."/>
            <person name="Wuyts J."/>
            <person name="Jabbari K."/>
            <person name="Bowler C."/>
            <person name="Panaud O."/>
            <person name="Piegu B."/>
            <person name="Ball S.G."/>
            <person name="Ral J.-P."/>
            <person name="Bouget F.-Y."/>
            <person name="Piganeau G."/>
            <person name="De Baets B."/>
            <person name="Picard A."/>
            <person name="Delseny M."/>
            <person name="Demaille J."/>
            <person name="Van de Peer Y."/>
            <person name="Moreau H."/>
        </authorList>
    </citation>
    <scope>NUCLEOTIDE SEQUENCE [LARGE SCALE GENOMIC DNA]</scope>
    <source>
        <strain evidence="3">OTTH 0595 / CCAP 157/2 / RCC745</strain>
    </source>
</reference>
<evidence type="ECO:0000313" key="2">
    <source>
        <dbReference type="EMBL" id="CEF99349.1"/>
    </source>
</evidence>
<dbReference type="InParanoid" id="A0A090MB77"/>